<dbReference type="SUPFAM" id="SSF52218">
    <property type="entry name" value="Flavoproteins"/>
    <property type="match status" value="1"/>
</dbReference>
<comment type="caution">
    <text evidence="2">The sequence shown here is derived from an EMBL/GenBank/DDBJ whole genome shotgun (WGS) entry which is preliminary data.</text>
</comment>
<dbReference type="AlphaFoldDB" id="A0A3N4PM80"/>
<dbReference type="InterPro" id="IPR026816">
    <property type="entry name" value="Flavodoxin_dom"/>
</dbReference>
<feature type="domain" description="Flavodoxin" evidence="1">
    <location>
        <begin position="4"/>
        <end position="131"/>
    </location>
</feature>
<dbReference type="RefSeq" id="WP_123847895.1">
    <property type="nucleotide sequence ID" value="NZ_RPDH01000002.1"/>
</dbReference>
<dbReference type="InterPro" id="IPR029039">
    <property type="entry name" value="Flavoprotein-like_sf"/>
</dbReference>
<dbReference type="Pfam" id="PF12724">
    <property type="entry name" value="Flavodoxin_5"/>
    <property type="match status" value="1"/>
</dbReference>
<sequence length="174" mass="19444">MKGLLVFKGRYGATLQYAIWAGAALQIEPVKAELARKEHFGGVDYVVIGTSVYIGQLQISEWLKEHAAWLEGKRLVYFIVAGTPSHEKEKLEGYFNAGVPEPLRRNAVHFFLPGSLCFRQLSLKDKILLYTGSKLAKLRGEKINMQDYNDVRKEHLQPLLETVRAMAPGATVGG</sequence>
<evidence type="ECO:0000259" key="1">
    <source>
        <dbReference type="Pfam" id="PF12724"/>
    </source>
</evidence>
<dbReference type="Proteomes" id="UP000278351">
    <property type="component" value="Unassembled WGS sequence"/>
</dbReference>
<dbReference type="OrthoDB" id="597684at2"/>
<keyword evidence="3" id="KW-1185">Reference proteome</keyword>
<evidence type="ECO:0000313" key="3">
    <source>
        <dbReference type="Proteomes" id="UP000278351"/>
    </source>
</evidence>
<evidence type="ECO:0000313" key="2">
    <source>
        <dbReference type="EMBL" id="RPE08895.1"/>
    </source>
</evidence>
<organism evidence="2 3">
    <name type="scientific">Chitinophaga lutea</name>
    <dbReference type="NCBI Taxonomy" id="2488634"/>
    <lineage>
        <taxon>Bacteria</taxon>
        <taxon>Pseudomonadati</taxon>
        <taxon>Bacteroidota</taxon>
        <taxon>Chitinophagia</taxon>
        <taxon>Chitinophagales</taxon>
        <taxon>Chitinophagaceae</taxon>
        <taxon>Chitinophaga</taxon>
    </lineage>
</organism>
<gene>
    <name evidence="2" type="ORF">EGT74_17915</name>
</gene>
<name>A0A3N4PM80_9BACT</name>
<dbReference type="EMBL" id="RPDH01000002">
    <property type="protein sequence ID" value="RPE08895.1"/>
    <property type="molecule type" value="Genomic_DNA"/>
</dbReference>
<accession>A0A3N4PM80</accession>
<proteinExistence type="predicted"/>
<protein>
    <recommendedName>
        <fullName evidence="1">Flavodoxin domain-containing protein</fullName>
    </recommendedName>
</protein>
<reference evidence="2 3" key="1">
    <citation type="submission" date="2018-11" db="EMBL/GenBank/DDBJ databases">
        <title>Chitinophaga lutea sp.nov., isolate from arsenic contaminated soil.</title>
        <authorList>
            <person name="Zong Y."/>
        </authorList>
    </citation>
    <scope>NUCLEOTIDE SEQUENCE [LARGE SCALE GENOMIC DNA]</scope>
    <source>
        <strain evidence="2 3">ZY74</strain>
    </source>
</reference>